<keyword evidence="5 6" id="KW-0472">Membrane</keyword>
<comment type="similarity">
    <text evidence="2">Belongs to the OXA1/ALB3/YidC (TC 2.A.9.2) family.</text>
</comment>
<evidence type="ECO:0000256" key="4">
    <source>
        <dbReference type="ARBA" id="ARBA00022989"/>
    </source>
</evidence>
<dbReference type="PANTHER" id="PTHR12428">
    <property type="entry name" value="OXA1"/>
    <property type="match status" value="1"/>
</dbReference>
<evidence type="ECO:0000313" key="7">
    <source>
        <dbReference type="Proteomes" id="UP000504607"/>
    </source>
</evidence>
<dbReference type="InterPro" id="IPR019734">
    <property type="entry name" value="TPR_rpt"/>
</dbReference>
<accession>A0A6I9QHM1</accession>
<evidence type="ECO:0000256" key="2">
    <source>
        <dbReference type="ARBA" id="ARBA00010583"/>
    </source>
</evidence>
<dbReference type="PANTHER" id="PTHR12428:SF65">
    <property type="entry name" value="CYTOCHROME C OXIDASE ASSEMBLY PROTEIN COX18, MITOCHONDRIAL"/>
    <property type="match status" value="1"/>
</dbReference>
<protein>
    <submittedName>
        <fullName evidence="8">ALBINO3-like protein 2, chloroplastic isoform X1</fullName>
    </submittedName>
</protein>
<sequence length="558" mass="61983">MVLATRLVRHLRRRRLFPRFPPPVNRYNPLQNPSPVSSSDYFTRSPTSFNHNIQSFYAKIPSRSFSWDAYTGGTSVDSGGSASGGAAGDDALIGNSKEGLELSPVDGSETGAGLSSLGTDGSRMMEEAVEESVWYYPVHAVITLLDGYHDLTGLPWWLIISTSTLALRVSLLPVLILQLKKAGEIAKLFPKLPPPFPPPLSGRSFRDQFLLFRKKRQELGCPSFLWNFAFLTVQVPSFLLWMTAIRRMCLDNHSGLDSGGTLWFQNLTDFPHGILGPVFPILIASLHYINVQVSFQTFKFENYPGILGLLAKYYKLYLDILAIPLLLIGFHIPQGSLVYWVTNSSLTLVQQLSLRNSYIRMKLGLPELVVRMRDKISRENVLHEKSGLLEHAISADSLSPEKLLDLALENLAAGQQDKALPLLGMALEKNPELVRAWIAMGQILCSKKLFLEAAEHFESAISKIQEEEDVLLVLAYFGAGVSHICQGNKSMGIDHLKRLAELKEPDGPMDKACYYSGLVMLGSTLFQEGEKSEAAKYLRIAAAYDPGANRYLKECEDG</sequence>
<proteinExistence type="inferred from homology"/>
<keyword evidence="4 6" id="KW-1133">Transmembrane helix</keyword>
<gene>
    <name evidence="8" type="primary">LOC105035743</name>
</gene>
<dbReference type="Gene3D" id="1.25.40.10">
    <property type="entry name" value="Tetratricopeptide repeat domain"/>
    <property type="match status" value="1"/>
</dbReference>
<dbReference type="InterPro" id="IPR011990">
    <property type="entry name" value="TPR-like_helical_dom_sf"/>
</dbReference>
<feature type="transmembrane region" description="Helical" evidence="6">
    <location>
        <begin position="274"/>
        <end position="295"/>
    </location>
</feature>
<dbReference type="RefSeq" id="XP_010909717.1">
    <property type="nucleotide sequence ID" value="XM_010911415.3"/>
</dbReference>
<evidence type="ECO:0000256" key="6">
    <source>
        <dbReference type="SAM" id="Phobius"/>
    </source>
</evidence>
<name>A0A6I9QHM1_ELAGV</name>
<comment type="subcellular location">
    <subcellularLocation>
        <location evidence="1">Membrane</location>
        <topology evidence="1">Multi-pass membrane protein</topology>
    </subcellularLocation>
</comment>
<evidence type="ECO:0000256" key="5">
    <source>
        <dbReference type="ARBA" id="ARBA00023136"/>
    </source>
</evidence>
<evidence type="ECO:0000256" key="1">
    <source>
        <dbReference type="ARBA" id="ARBA00004141"/>
    </source>
</evidence>
<dbReference type="CDD" id="cd20069">
    <property type="entry name" value="5TM_Oxa1-like"/>
    <property type="match status" value="1"/>
</dbReference>
<dbReference type="SMART" id="SM00028">
    <property type="entry name" value="TPR"/>
    <property type="match status" value="4"/>
</dbReference>
<evidence type="ECO:0000256" key="3">
    <source>
        <dbReference type="ARBA" id="ARBA00022692"/>
    </source>
</evidence>
<organism evidence="7 8">
    <name type="scientific">Elaeis guineensis var. tenera</name>
    <name type="common">Oil palm</name>
    <dbReference type="NCBI Taxonomy" id="51953"/>
    <lineage>
        <taxon>Eukaryota</taxon>
        <taxon>Viridiplantae</taxon>
        <taxon>Streptophyta</taxon>
        <taxon>Embryophyta</taxon>
        <taxon>Tracheophyta</taxon>
        <taxon>Spermatophyta</taxon>
        <taxon>Magnoliopsida</taxon>
        <taxon>Liliopsida</taxon>
        <taxon>Arecaceae</taxon>
        <taxon>Arecoideae</taxon>
        <taxon>Cocoseae</taxon>
        <taxon>Elaeidinae</taxon>
        <taxon>Elaeis</taxon>
    </lineage>
</organism>
<reference evidence="8" key="1">
    <citation type="submission" date="2025-08" db="UniProtKB">
        <authorList>
            <consortium name="RefSeq"/>
        </authorList>
    </citation>
    <scope>IDENTIFICATION</scope>
</reference>
<dbReference type="GO" id="GO:0032977">
    <property type="term" value="F:membrane insertase activity"/>
    <property type="evidence" value="ECO:0007669"/>
    <property type="project" value="InterPro"/>
</dbReference>
<dbReference type="InParanoid" id="A0A6I9QHM1"/>
<dbReference type="InterPro" id="IPR001708">
    <property type="entry name" value="YidC/ALB3/OXA1/COX18"/>
</dbReference>
<dbReference type="AlphaFoldDB" id="A0A6I9QHM1"/>
<keyword evidence="3 6" id="KW-0812">Transmembrane</keyword>
<dbReference type="SUPFAM" id="SSF48452">
    <property type="entry name" value="TPR-like"/>
    <property type="match status" value="1"/>
</dbReference>
<evidence type="ECO:0000313" key="8">
    <source>
        <dbReference type="RefSeq" id="XP_010909717.1"/>
    </source>
</evidence>
<keyword evidence="7" id="KW-1185">Reference proteome</keyword>
<feature type="transmembrane region" description="Helical" evidence="6">
    <location>
        <begin position="316"/>
        <end position="341"/>
    </location>
</feature>
<dbReference type="GO" id="GO:0005743">
    <property type="term" value="C:mitochondrial inner membrane"/>
    <property type="evidence" value="ECO:0007669"/>
    <property type="project" value="TreeGrafter"/>
</dbReference>
<feature type="transmembrane region" description="Helical" evidence="6">
    <location>
        <begin position="155"/>
        <end position="177"/>
    </location>
</feature>
<dbReference type="GO" id="GO:0032979">
    <property type="term" value="P:protein insertion into mitochondrial inner membrane from matrix"/>
    <property type="evidence" value="ECO:0007669"/>
    <property type="project" value="TreeGrafter"/>
</dbReference>
<dbReference type="Proteomes" id="UP000504607">
    <property type="component" value="Unplaced"/>
</dbReference>
<feature type="transmembrane region" description="Helical" evidence="6">
    <location>
        <begin position="224"/>
        <end position="244"/>
    </location>
</feature>
<dbReference type="OrthoDB" id="2148490at2759"/>